<dbReference type="AlphaFoldDB" id="A0A5A9P425"/>
<protein>
    <submittedName>
        <fullName evidence="2">Uncharacterized protein</fullName>
    </submittedName>
</protein>
<feature type="region of interest" description="Disordered" evidence="1">
    <location>
        <begin position="17"/>
        <end position="36"/>
    </location>
</feature>
<dbReference type="PANTHER" id="PTHR34488">
    <property type="entry name" value="SI:CH211-245H14.1-RELATED"/>
    <property type="match status" value="1"/>
</dbReference>
<comment type="caution">
    <text evidence="2">The sequence shown here is derived from an EMBL/GenBank/DDBJ whole genome shotgun (WGS) entry which is preliminary data.</text>
</comment>
<sequence>MDTALTGNFHGLSSLQARGRPDRFTPGKRTLKQRSAAEATSYPWGGKWWRKYGLVLGGERMERADWVVNREVEVHLGKLMGYQNESECKLGGDFKLSAAKMVVLVVLHHTFDPEKTVPDSSRCVNRTDIVTVDCLFYEDTGLLKCQKNDEAINKAVNW</sequence>
<organism evidence="2 3">
    <name type="scientific">Triplophysa tibetana</name>
    <dbReference type="NCBI Taxonomy" id="1572043"/>
    <lineage>
        <taxon>Eukaryota</taxon>
        <taxon>Metazoa</taxon>
        <taxon>Chordata</taxon>
        <taxon>Craniata</taxon>
        <taxon>Vertebrata</taxon>
        <taxon>Euteleostomi</taxon>
        <taxon>Actinopterygii</taxon>
        <taxon>Neopterygii</taxon>
        <taxon>Teleostei</taxon>
        <taxon>Ostariophysi</taxon>
        <taxon>Cypriniformes</taxon>
        <taxon>Nemacheilidae</taxon>
        <taxon>Triplophysa</taxon>
    </lineage>
</organism>
<dbReference type="Proteomes" id="UP000324632">
    <property type="component" value="Chromosome 9"/>
</dbReference>
<evidence type="ECO:0000313" key="3">
    <source>
        <dbReference type="Proteomes" id="UP000324632"/>
    </source>
</evidence>
<name>A0A5A9P425_9TELE</name>
<accession>A0A5A9P425</accession>
<gene>
    <name evidence="2" type="ORF">E1301_Tti018952</name>
</gene>
<evidence type="ECO:0000256" key="1">
    <source>
        <dbReference type="SAM" id="MobiDB-lite"/>
    </source>
</evidence>
<dbReference type="EMBL" id="SOYY01000009">
    <property type="protein sequence ID" value="KAA0716680.1"/>
    <property type="molecule type" value="Genomic_DNA"/>
</dbReference>
<keyword evidence="3" id="KW-1185">Reference proteome</keyword>
<reference evidence="2 3" key="1">
    <citation type="journal article" date="2019" name="Mol. Ecol. Resour.">
        <title>Chromosome-level genome assembly of Triplophysa tibetana, a fish adapted to the harsh high-altitude environment of the Tibetan Plateau.</title>
        <authorList>
            <person name="Yang X."/>
            <person name="Liu H."/>
            <person name="Ma Z."/>
            <person name="Zou Y."/>
            <person name="Zou M."/>
            <person name="Mao Y."/>
            <person name="Li X."/>
            <person name="Wang H."/>
            <person name="Chen T."/>
            <person name="Wang W."/>
            <person name="Yang R."/>
        </authorList>
    </citation>
    <scope>NUCLEOTIDE SEQUENCE [LARGE SCALE GENOMIC DNA]</scope>
    <source>
        <strain evidence="2">TTIB1903HZAU</strain>
        <tissue evidence="2">Muscle</tissue>
    </source>
</reference>
<evidence type="ECO:0000313" key="2">
    <source>
        <dbReference type="EMBL" id="KAA0716680.1"/>
    </source>
</evidence>
<dbReference type="PANTHER" id="PTHR34488:SF1">
    <property type="entry name" value="SI:CH211-245H14.1-RELATED"/>
    <property type="match status" value="1"/>
</dbReference>
<proteinExistence type="predicted"/>